<gene>
    <name evidence="2" type="ORF">A3C95_02205</name>
</gene>
<evidence type="ECO:0000256" key="1">
    <source>
        <dbReference type="SAM" id="Phobius"/>
    </source>
</evidence>
<dbReference type="EMBL" id="MFLM01000022">
    <property type="protein sequence ID" value="OGG67809.1"/>
    <property type="molecule type" value="Genomic_DNA"/>
</dbReference>
<proteinExistence type="predicted"/>
<dbReference type="STRING" id="1798499.A3C95_02205"/>
<sequence length="190" mass="21813">MNTVETGLNLEYWFRLIYECVTGGCYGVASLSVWLAELWQWIIIVGYAIIVLGLLFIVYAMMRIYDLRKREEEQLGELIVAPEAGGPNPRWEHIESLMEASDPASWRQAIIEADIVLDEMLTRQGYAGDSVGEKLKQIEPSDFDTLEDAWEAHKVRNQIAHTGSSFDLSEVLARRTMARYEAVFREFKFI</sequence>
<dbReference type="Proteomes" id="UP000177107">
    <property type="component" value="Unassembled WGS sequence"/>
</dbReference>
<name>A0A1F6E285_9BACT</name>
<keyword evidence="1" id="KW-1133">Transmembrane helix</keyword>
<comment type="caution">
    <text evidence="2">The sequence shown here is derived from an EMBL/GenBank/DDBJ whole genome shotgun (WGS) entry which is preliminary data.</text>
</comment>
<accession>A0A1F6E285</accession>
<keyword evidence="1" id="KW-0812">Transmembrane</keyword>
<feature type="transmembrane region" description="Helical" evidence="1">
    <location>
        <begin position="12"/>
        <end position="35"/>
    </location>
</feature>
<dbReference type="AlphaFoldDB" id="A0A1F6E285"/>
<protein>
    <submittedName>
        <fullName evidence="2">Uncharacterized protein</fullName>
    </submittedName>
</protein>
<keyword evidence="1" id="KW-0472">Membrane</keyword>
<feature type="transmembrane region" description="Helical" evidence="1">
    <location>
        <begin position="41"/>
        <end position="62"/>
    </location>
</feature>
<evidence type="ECO:0000313" key="3">
    <source>
        <dbReference type="Proteomes" id="UP000177107"/>
    </source>
</evidence>
<reference evidence="2 3" key="1">
    <citation type="journal article" date="2016" name="Nat. Commun.">
        <title>Thousands of microbial genomes shed light on interconnected biogeochemical processes in an aquifer system.</title>
        <authorList>
            <person name="Anantharaman K."/>
            <person name="Brown C.T."/>
            <person name="Hug L.A."/>
            <person name="Sharon I."/>
            <person name="Castelle C.J."/>
            <person name="Probst A.J."/>
            <person name="Thomas B.C."/>
            <person name="Singh A."/>
            <person name="Wilkins M.J."/>
            <person name="Karaoz U."/>
            <person name="Brodie E.L."/>
            <person name="Williams K.H."/>
            <person name="Hubbard S.S."/>
            <person name="Banfield J.F."/>
        </authorList>
    </citation>
    <scope>NUCLEOTIDE SEQUENCE [LARGE SCALE GENOMIC DNA]</scope>
</reference>
<evidence type="ECO:0000313" key="2">
    <source>
        <dbReference type="EMBL" id="OGG67809.1"/>
    </source>
</evidence>
<organism evidence="2 3">
    <name type="scientific">Candidatus Kaiserbacteria bacterium RIFCSPHIGHO2_02_FULL_56_30</name>
    <dbReference type="NCBI Taxonomy" id="1798499"/>
    <lineage>
        <taxon>Bacteria</taxon>
        <taxon>Candidatus Kaiseribacteriota</taxon>
    </lineage>
</organism>